<evidence type="ECO:0000313" key="3">
    <source>
        <dbReference type="Proteomes" id="UP000634139"/>
    </source>
</evidence>
<organism evidence="2 3">
    <name type="scientific">Novosphingobium arvoryzae</name>
    <dbReference type="NCBI Taxonomy" id="1256514"/>
    <lineage>
        <taxon>Bacteria</taxon>
        <taxon>Pseudomonadati</taxon>
        <taxon>Pseudomonadota</taxon>
        <taxon>Alphaproteobacteria</taxon>
        <taxon>Sphingomonadales</taxon>
        <taxon>Sphingomonadaceae</taxon>
        <taxon>Novosphingobium</taxon>
    </lineage>
</organism>
<reference evidence="2" key="2">
    <citation type="submission" date="2020-09" db="EMBL/GenBank/DDBJ databases">
        <authorList>
            <person name="Sun Q."/>
            <person name="Kim S."/>
        </authorList>
    </citation>
    <scope>NUCLEOTIDE SEQUENCE</scope>
    <source>
        <strain evidence="2">KCTC 32422</strain>
    </source>
</reference>
<proteinExistence type="predicted"/>
<evidence type="ECO:0000259" key="1">
    <source>
        <dbReference type="Pfam" id="PF06742"/>
    </source>
</evidence>
<evidence type="ECO:0000313" key="2">
    <source>
        <dbReference type="EMBL" id="GGZ88386.1"/>
    </source>
</evidence>
<dbReference type="EMBL" id="BMZD01000001">
    <property type="protein sequence ID" value="GGZ88386.1"/>
    <property type="molecule type" value="Genomic_DNA"/>
</dbReference>
<feature type="domain" description="DUF1214" evidence="1">
    <location>
        <begin position="274"/>
        <end position="346"/>
    </location>
</feature>
<sequence length="371" mass="41043">MSADIAQAWRDYCARLADAGAVILADDVPADPLIRTEGFRYLSRLSKLALEQYVEASDPDFPFFYQLSHETGKIGADNPDNAYWNASIAGSSDYRITGRRGSMFYFSIVANAMRYHIDGSAHATGSLMDDEIQWGPDGTVEIIASCQPPRGADAGKNWLRLEPDASVIIIRQSALDREAERGGEFRIERIGGPAVPAPLSADRLAAGFGAAAQFVTGVAQTFADWTRLFRQTPNQFPAIDQAMFQKGGGAKDIYYAHAYWRLAPDEAWVIDVTPPDCYYWNFQLDNWWMESLDYRFRQITVNKHSARTAPDGSVRIVCAARAPGGKAASANWIDTCDHREGTALLRWAGAREHPLPTARVVKLAELENDDA</sequence>
<dbReference type="RefSeq" id="WP_189538732.1">
    <property type="nucleotide sequence ID" value="NZ_BMZD01000001.1"/>
</dbReference>
<accession>A0A918R7C1</accession>
<dbReference type="Proteomes" id="UP000634139">
    <property type="component" value="Unassembled WGS sequence"/>
</dbReference>
<keyword evidence="3" id="KW-1185">Reference proteome</keyword>
<name>A0A918R7C1_9SPHN</name>
<dbReference type="Pfam" id="PF06742">
    <property type="entry name" value="DUF1214"/>
    <property type="match status" value="2"/>
</dbReference>
<reference evidence="2" key="1">
    <citation type="journal article" date="2014" name="Int. J. Syst. Evol. Microbiol.">
        <title>Complete genome sequence of Corynebacterium casei LMG S-19264T (=DSM 44701T), isolated from a smear-ripened cheese.</title>
        <authorList>
            <consortium name="US DOE Joint Genome Institute (JGI-PGF)"/>
            <person name="Walter F."/>
            <person name="Albersmeier A."/>
            <person name="Kalinowski J."/>
            <person name="Ruckert C."/>
        </authorList>
    </citation>
    <scope>NUCLEOTIDE SEQUENCE</scope>
    <source>
        <strain evidence="2">KCTC 32422</strain>
    </source>
</reference>
<dbReference type="InterPro" id="IPR010621">
    <property type="entry name" value="DUF1214"/>
</dbReference>
<feature type="domain" description="DUF1214" evidence="1">
    <location>
        <begin position="88"/>
        <end position="166"/>
    </location>
</feature>
<gene>
    <name evidence="2" type="ORF">GCM10011617_04060</name>
</gene>
<dbReference type="AlphaFoldDB" id="A0A918R7C1"/>
<protein>
    <recommendedName>
        <fullName evidence="1">DUF1214 domain-containing protein</fullName>
    </recommendedName>
</protein>
<comment type="caution">
    <text evidence="2">The sequence shown here is derived from an EMBL/GenBank/DDBJ whole genome shotgun (WGS) entry which is preliminary data.</text>
</comment>